<dbReference type="GO" id="GO:0006297">
    <property type="term" value="P:nucleotide-excision repair, DNA gap filling"/>
    <property type="evidence" value="ECO:0007669"/>
    <property type="project" value="TreeGrafter"/>
</dbReference>
<keyword evidence="6" id="KW-0539">Nucleus</keyword>
<keyword evidence="4 6" id="KW-0239">DNA-directed DNA polymerase</keyword>
<comment type="cofactor">
    <cofactor evidence="6">
        <name>[4Fe-4S] cluster</name>
        <dbReference type="ChEBI" id="CHEBI:49883"/>
    </cofactor>
</comment>
<dbReference type="Pfam" id="PF23250">
    <property type="entry name" value="zf_DPOE_2"/>
    <property type="match status" value="1"/>
</dbReference>
<proteinExistence type="evidence at transcript level"/>
<dbReference type="GO" id="GO:0045004">
    <property type="term" value="P:DNA replication proofreading"/>
    <property type="evidence" value="ECO:0007669"/>
    <property type="project" value="TreeGrafter"/>
</dbReference>
<accession>A0A516AGG3</accession>
<comment type="similarity">
    <text evidence="6">Belongs to the DNA polymerase type-B family.</text>
</comment>
<protein>
    <recommendedName>
        <fullName evidence="6">DNA polymerase epsilon catalytic subunit</fullName>
        <ecNumber evidence="6">2.7.7.7</ecNumber>
    </recommendedName>
</protein>
<keyword evidence="6" id="KW-0862">Zinc</keyword>
<dbReference type="GO" id="GO:0008310">
    <property type="term" value="F:single-stranded DNA 3'-5' DNA exonuclease activity"/>
    <property type="evidence" value="ECO:0007669"/>
    <property type="project" value="TreeGrafter"/>
</dbReference>
<feature type="domain" description="DNA polymerase epsilon catalytic subunit A C-terminal" evidence="8">
    <location>
        <begin position="5"/>
        <end position="471"/>
    </location>
</feature>
<dbReference type="EMBL" id="MN125936">
    <property type="protein sequence ID" value="QDO16403.1"/>
    <property type="molecule type" value="mRNA"/>
</dbReference>
<dbReference type="PANTHER" id="PTHR10670:SF0">
    <property type="entry name" value="DNA POLYMERASE EPSILON CATALYTIC SUBUNIT A"/>
    <property type="match status" value="1"/>
</dbReference>
<dbReference type="EC" id="2.7.7.7" evidence="6"/>
<dbReference type="GO" id="GO:0006272">
    <property type="term" value="P:leading strand elongation"/>
    <property type="evidence" value="ECO:0007669"/>
    <property type="project" value="TreeGrafter"/>
</dbReference>
<dbReference type="InterPro" id="IPR054475">
    <property type="entry name" value="Znf-DPOE"/>
</dbReference>
<dbReference type="GO" id="GO:0008270">
    <property type="term" value="F:zinc ion binding"/>
    <property type="evidence" value="ECO:0007669"/>
    <property type="project" value="UniProtKB-KW"/>
</dbReference>
<dbReference type="GO" id="GO:0000278">
    <property type="term" value="P:mitotic cell cycle"/>
    <property type="evidence" value="ECO:0007669"/>
    <property type="project" value="TreeGrafter"/>
</dbReference>
<evidence type="ECO:0000256" key="5">
    <source>
        <dbReference type="ARBA" id="ARBA00023125"/>
    </source>
</evidence>
<dbReference type="InterPro" id="IPR029703">
    <property type="entry name" value="POL2"/>
</dbReference>
<sequence length="898" mass="98729">MGGPVVQVAVTVVSSRSLSAVVQWADQRLQDVRRRDGGCICVLCSQLPTSELRGISSSFWLDQRQVRHLSALREMPVCRAPFAESDSHYPVLDWARWISRRFAGKMPQLFGWWRQRLALCRVAGLPVCNAPEMPAAMVPSALDMLYARQLQRDSQLRWASPACRPDLGETSLALVDAQEASVDTVAWLLQGKDLSEGRGGGQVNNPGVYRSICLEMNLRTKLCICALQHARFLSDMEGGELSRKMIRKVATSGEVLGRNLDHTSEASVTSIESLVTMVQEISATRDAKEAEIVALRQSWASLSEEAKAAVKEAGVRLDIATDDDADFVEAMAKAGHPDARLAARLAELRSELDAQNKLLDGLYGWLASPTSLLYDAALMRKVHQYMDKVLHLLISELKKNGCSVIHASYTKVLFATGKLRVLPDVQLFWEALCENVQAIRPLEPLALSDASCLAELYYGVVWLDPANWAGVPIDGGTGEVIWKARSCWKLAEFLPPAVRPSLVLYAGDLLLGPQRELGRRFGTSTLCAAAEEEAEPGPEAPRAMDVDEVGPADCMEAEAESDEEPVGRCGAEQEEKAEAGEAGEASAAAAAAAASAAAAAAGKAPGDAGGADSATRNALVLQELSEWVKTEFFEDLRRRVLHYLDELQAQQQRELPGGLKGQSTRLMAPALGGELSESSGGESDEDEPAAQERKAERLRRHVERKWSFPDIPGRRAPPNSVEFEFMRSLIQIFQLEEWLGDQALALRDRMCQKLRLSTFAASAAFESPCFPLILRDLTCPWCCVASHVDVTSHATRGPGLWVCQNCERLYDKDAVQARLVGLFESQIQAWQSQEIVCTKCRRLKTTQMQNFCECYGRFTGRFTAGDFLLVVRVLRSLVVPHDLPWLGEVLDMHEGLLV</sequence>
<keyword evidence="6" id="KW-0408">Iron</keyword>
<dbReference type="SMART" id="SM01159">
    <property type="entry name" value="DUF1744"/>
    <property type="match status" value="1"/>
</dbReference>
<feature type="region of interest" description="Disordered" evidence="7">
    <location>
        <begin position="556"/>
        <end position="584"/>
    </location>
</feature>
<keyword evidence="6" id="KW-0004">4Fe-4S</keyword>
<dbReference type="PANTHER" id="PTHR10670">
    <property type="entry name" value="DNA POLYMERASE EPSILON CATALYTIC SUBUNIT A"/>
    <property type="match status" value="1"/>
</dbReference>
<keyword evidence="6" id="KW-0863">Zinc-finger</keyword>
<evidence type="ECO:0000256" key="6">
    <source>
        <dbReference type="RuleBase" id="RU365029"/>
    </source>
</evidence>
<evidence type="ECO:0000256" key="4">
    <source>
        <dbReference type="ARBA" id="ARBA00022932"/>
    </source>
</evidence>
<dbReference type="Pfam" id="PF22912">
    <property type="entry name" value="zf-DPOE"/>
    <property type="match status" value="1"/>
</dbReference>
<feature type="region of interest" description="Disordered" evidence="7">
    <location>
        <begin position="672"/>
        <end position="698"/>
    </location>
</feature>
<comment type="function">
    <text evidence="6">DNA polymerase II participates in chromosomal DNA replication.</text>
</comment>
<evidence type="ECO:0000259" key="8">
    <source>
        <dbReference type="SMART" id="SM01159"/>
    </source>
</evidence>
<keyword evidence="3 6" id="KW-0235">DNA replication</keyword>
<evidence type="ECO:0000256" key="2">
    <source>
        <dbReference type="ARBA" id="ARBA00022695"/>
    </source>
</evidence>
<dbReference type="GO" id="GO:0051539">
    <property type="term" value="F:4 iron, 4 sulfur cluster binding"/>
    <property type="evidence" value="ECO:0007669"/>
    <property type="project" value="UniProtKB-KW"/>
</dbReference>
<keyword evidence="5 6" id="KW-0238">DNA-binding</keyword>
<dbReference type="InterPro" id="IPR013697">
    <property type="entry name" value="DNA_pol_e_suA_C"/>
</dbReference>
<evidence type="ECO:0000313" key="9">
    <source>
        <dbReference type="EMBL" id="QDO16403.1"/>
    </source>
</evidence>
<comment type="subcellular location">
    <subcellularLocation>
        <location evidence="6">Nucleus</location>
    </subcellularLocation>
</comment>
<keyword evidence="1 6" id="KW-0808">Transferase</keyword>
<reference evidence="9" key="1">
    <citation type="journal article" date="2019" name="Microorganisms">
        <title>DNA Damage Response Pathways in Dinoflagellates.</title>
        <authorList>
            <person name="Li C."/>
            <person name="Wong J."/>
        </authorList>
    </citation>
    <scope>NUCLEOTIDE SEQUENCE</scope>
</reference>
<evidence type="ECO:0000256" key="3">
    <source>
        <dbReference type="ARBA" id="ARBA00022705"/>
    </source>
</evidence>
<dbReference type="GO" id="GO:0008622">
    <property type="term" value="C:epsilon DNA polymerase complex"/>
    <property type="evidence" value="ECO:0007669"/>
    <property type="project" value="InterPro"/>
</dbReference>
<dbReference type="Pfam" id="PF08490">
    <property type="entry name" value="DUF1744"/>
    <property type="match status" value="2"/>
</dbReference>
<keyword evidence="6" id="KW-0411">Iron-sulfur</keyword>
<keyword evidence="2 6" id="KW-0548">Nucleotidyltransferase</keyword>
<comment type="catalytic activity">
    <reaction evidence="6">
        <text>DNA(n) + a 2'-deoxyribonucleoside 5'-triphosphate = DNA(n+1) + diphosphate</text>
        <dbReference type="Rhea" id="RHEA:22508"/>
        <dbReference type="Rhea" id="RHEA-COMP:17339"/>
        <dbReference type="Rhea" id="RHEA-COMP:17340"/>
        <dbReference type="ChEBI" id="CHEBI:33019"/>
        <dbReference type="ChEBI" id="CHEBI:61560"/>
        <dbReference type="ChEBI" id="CHEBI:173112"/>
        <dbReference type="EC" id="2.7.7.7"/>
    </reaction>
</comment>
<organism evidence="9">
    <name type="scientific">Lingulaulax polyedra</name>
    <name type="common">Dinoflagellate</name>
    <name type="synonym">Lingulodinium polyedra</name>
    <dbReference type="NCBI Taxonomy" id="160621"/>
    <lineage>
        <taxon>Eukaryota</taxon>
        <taxon>Sar</taxon>
        <taxon>Alveolata</taxon>
        <taxon>Dinophyceae</taxon>
        <taxon>Gonyaulacales</taxon>
        <taxon>Lingulodiniaceae</taxon>
        <taxon>Lingulaulax</taxon>
    </lineage>
</organism>
<feature type="compositionally biased region" description="Low complexity" evidence="7">
    <location>
        <begin position="672"/>
        <end position="681"/>
    </location>
</feature>
<evidence type="ECO:0000256" key="7">
    <source>
        <dbReference type="SAM" id="MobiDB-lite"/>
    </source>
</evidence>
<dbReference type="GO" id="GO:0003677">
    <property type="term" value="F:DNA binding"/>
    <property type="evidence" value="ECO:0007669"/>
    <property type="project" value="UniProtKB-KW"/>
</dbReference>
<keyword evidence="6" id="KW-0479">Metal-binding</keyword>
<dbReference type="AlphaFoldDB" id="A0A516AGG3"/>
<evidence type="ECO:0000256" key="1">
    <source>
        <dbReference type="ARBA" id="ARBA00022679"/>
    </source>
</evidence>
<name>A0A516AGG3_LINPO</name>
<dbReference type="GO" id="GO:0006287">
    <property type="term" value="P:base-excision repair, gap-filling"/>
    <property type="evidence" value="ECO:0007669"/>
    <property type="project" value="TreeGrafter"/>
</dbReference>
<dbReference type="GO" id="GO:0003887">
    <property type="term" value="F:DNA-directed DNA polymerase activity"/>
    <property type="evidence" value="ECO:0007669"/>
    <property type="project" value="UniProtKB-KW"/>
</dbReference>